<accession>A0A1G2DFA1</accession>
<dbReference type="Pfam" id="PF00534">
    <property type="entry name" value="Glycos_transf_1"/>
    <property type="match status" value="1"/>
</dbReference>
<sequence>MKILIATPLYPPDIGGPATYAKILEDELPKQGVTVSVVSFHVVRHLPKGLAHIVYAWKLFRALFGVDMLLALDPVSVGLPSALVALLRGKKFIVRVAGDYAWEQGKQRFGVQENLDEFVTLPPGKLLAQVRLLRAVQYFVASHAERVIVPSKYLKEVIAKWGVSPEKIVVVYNAFAGVPTFPPRDEVRKRLGWSGPTLFSAGRLVPWKGFGPLVGLMPEIRKRHPGCKLYIAGSGPLFSELKTKVSELGLGDAVTLLGDMPREKLTEQIYAADCFVLNTGYEGFSHQLLEVLSVGTPIVSTSAGGNREVIEQGVTGVLVGYNDTVALLRAATEVLTNTGRAREMSENGKQFAANFTVERMVKETLAVLNGVKTTG</sequence>
<evidence type="ECO:0000313" key="3">
    <source>
        <dbReference type="EMBL" id="OGZ12327.1"/>
    </source>
</evidence>
<evidence type="ECO:0000313" key="4">
    <source>
        <dbReference type="Proteomes" id="UP000178636"/>
    </source>
</evidence>
<dbReference type="GO" id="GO:0016757">
    <property type="term" value="F:glycosyltransferase activity"/>
    <property type="evidence" value="ECO:0007669"/>
    <property type="project" value="InterPro"/>
</dbReference>
<evidence type="ECO:0008006" key="5">
    <source>
        <dbReference type="Google" id="ProtNLM"/>
    </source>
</evidence>
<dbReference type="InterPro" id="IPR028098">
    <property type="entry name" value="Glyco_trans_4-like_N"/>
</dbReference>
<dbReference type="Pfam" id="PF13579">
    <property type="entry name" value="Glyco_trans_4_4"/>
    <property type="match status" value="1"/>
</dbReference>
<dbReference type="Gene3D" id="3.40.50.2000">
    <property type="entry name" value="Glycogen Phosphorylase B"/>
    <property type="match status" value="2"/>
</dbReference>
<gene>
    <name evidence="3" type="ORF">A3C93_03375</name>
</gene>
<protein>
    <recommendedName>
        <fullName evidence="5">Glycosyltransferase subfamily 4-like N-terminal domain-containing protein</fullName>
    </recommendedName>
</protein>
<reference evidence="3 4" key="1">
    <citation type="journal article" date="2016" name="Nat. Commun.">
        <title>Thousands of microbial genomes shed light on interconnected biogeochemical processes in an aquifer system.</title>
        <authorList>
            <person name="Anantharaman K."/>
            <person name="Brown C.T."/>
            <person name="Hug L.A."/>
            <person name="Sharon I."/>
            <person name="Castelle C.J."/>
            <person name="Probst A.J."/>
            <person name="Thomas B.C."/>
            <person name="Singh A."/>
            <person name="Wilkins M.J."/>
            <person name="Karaoz U."/>
            <person name="Brodie E.L."/>
            <person name="Williams K.H."/>
            <person name="Hubbard S.S."/>
            <person name="Banfield J.F."/>
        </authorList>
    </citation>
    <scope>NUCLEOTIDE SEQUENCE [LARGE SCALE GENOMIC DNA]</scope>
</reference>
<dbReference type="PANTHER" id="PTHR12526">
    <property type="entry name" value="GLYCOSYLTRANSFERASE"/>
    <property type="match status" value="1"/>
</dbReference>
<dbReference type="Proteomes" id="UP000178636">
    <property type="component" value="Unassembled WGS sequence"/>
</dbReference>
<evidence type="ECO:0000259" key="2">
    <source>
        <dbReference type="Pfam" id="PF13579"/>
    </source>
</evidence>
<dbReference type="AlphaFoldDB" id="A0A1G2DFA1"/>
<name>A0A1G2DFA1_9BACT</name>
<dbReference type="STRING" id="1798664.A3C93_03375"/>
<dbReference type="CDD" id="cd03801">
    <property type="entry name" value="GT4_PimA-like"/>
    <property type="match status" value="1"/>
</dbReference>
<proteinExistence type="predicted"/>
<evidence type="ECO:0000259" key="1">
    <source>
        <dbReference type="Pfam" id="PF00534"/>
    </source>
</evidence>
<feature type="domain" description="Glycosyl transferase family 1" evidence="1">
    <location>
        <begin position="188"/>
        <end position="350"/>
    </location>
</feature>
<feature type="domain" description="Glycosyltransferase subfamily 4-like N-terminal" evidence="2">
    <location>
        <begin position="31"/>
        <end position="173"/>
    </location>
</feature>
<dbReference type="EMBL" id="MHLO01000020">
    <property type="protein sequence ID" value="OGZ12327.1"/>
    <property type="molecule type" value="Genomic_DNA"/>
</dbReference>
<comment type="caution">
    <text evidence="3">The sequence shown here is derived from an EMBL/GenBank/DDBJ whole genome shotgun (WGS) entry which is preliminary data.</text>
</comment>
<organism evidence="3 4">
    <name type="scientific">Candidatus Lloydbacteria bacterium RIFCSPHIGHO2_02_FULL_54_17</name>
    <dbReference type="NCBI Taxonomy" id="1798664"/>
    <lineage>
        <taxon>Bacteria</taxon>
        <taxon>Candidatus Lloydiibacteriota</taxon>
    </lineage>
</organism>
<dbReference type="InterPro" id="IPR001296">
    <property type="entry name" value="Glyco_trans_1"/>
</dbReference>
<dbReference type="SUPFAM" id="SSF53756">
    <property type="entry name" value="UDP-Glycosyltransferase/glycogen phosphorylase"/>
    <property type="match status" value="1"/>
</dbReference>